<reference evidence="1 2" key="1">
    <citation type="submission" date="2020-01" db="EMBL/GenBank/DDBJ databases">
        <title>Genomes of bacteria type strains.</title>
        <authorList>
            <person name="Chen J."/>
            <person name="Zhu S."/>
            <person name="Yang J."/>
        </authorList>
    </citation>
    <scope>NUCLEOTIDE SEQUENCE [LARGE SCALE GENOMIC DNA]</scope>
    <source>
        <strain evidence="1 2">LMG 22958</strain>
    </source>
</reference>
<protein>
    <submittedName>
        <fullName evidence="1">Uncharacterized protein</fullName>
    </submittedName>
</protein>
<name>A0A6L9MWN3_9ALTE</name>
<dbReference type="EMBL" id="JAAAWP010000008">
    <property type="protein sequence ID" value="NDW22556.1"/>
    <property type="molecule type" value="Genomic_DNA"/>
</dbReference>
<dbReference type="AlphaFoldDB" id="A0A6L9MWN3"/>
<organism evidence="1 2">
    <name type="scientific">Alteromonas hispanica</name>
    <dbReference type="NCBI Taxonomy" id="315421"/>
    <lineage>
        <taxon>Bacteria</taxon>
        <taxon>Pseudomonadati</taxon>
        <taxon>Pseudomonadota</taxon>
        <taxon>Gammaproteobacteria</taxon>
        <taxon>Alteromonadales</taxon>
        <taxon>Alteromonadaceae</taxon>
        <taxon>Alteromonas/Salinimonas group</taxon>
        <taxon>Alteromonas</taxon>
    </lineage>
</organism>
<proteinExistence type="predicted"/>
<accession>A0A6L9MWN3</accession>
<sequence>MTSDTQDSNQDDQTIGNFAAVKTSIANGDVDEVKARLDGKSIKPLEKGYLIDIAKLSGNSEILKIIEATPESE</sequence>
<evidence type="ECO:0000313" key="2">
    <source>
        <dbReference type="Proteomes" id="UP000478837"/>
    </source>
</evidence>
<keyword evidence="2" id="KW-1185">Reference proteome</keyword>
<dbReference type="RefSeq" id="WP_163112315.1">
    <property type="nucleotide sequence ID" value="NZ_JAAAWP010000008.1"/>
</dbReference>
<dbReference type="Proteomes" id="UP000478837">
    <property type="component" value="Unassembled WGS sequence"/>
</dbReference>
<evidence type="ECO:0000313" key="1">
    <source>
        <dbReference type="EMBL" id="NDW22556.1"/>
    </source>
</evidence>
<gene>
    <name evidence="1" type="ORF">GTW09_13570</name>
</gene>
<comment type="caution">
    <text evidence="1">The sequence shown here is derived from an EMBL/GenBank/DDBJ whole genome shotgun (WGS) entry which is preliminary data.</text>
</comment>